<protein>
    <submittedName>
        <fullName evidence="1">Uncharacterized protein</fullName>
    </submittedName>
</protein>
<evidence type="ECO:0000313" key="2">
    <source>
        <dbReference type="Proteomes" id="UP000288972"/>
    </source>
</evidence>
<evidence type="ECO:0000313" key="1">
    <source>
        <dbReference type="EMBL" id="QAU44075.1"/>
    </source>
</evidence>
<dbReference type="Proteomes" id="UP000288972">
    <property type="component" value="Chromosome"/>
</dbReference>
<accession>A0AAE5WW40</accession>
<proteinExistence type="predicted"/>
<dbReference type="KEGG" id="bgz:XH91_01020"/>
<name>A0AAE5WW40_9BRAD</name>
<organism evidence="1 2">
    <name type="scientific">Bradyrhizobium guangzhouense</name>
    <dbReference type="NCBI Taxonomy" id="1325095"/>
    <lineage>
        <taxon>Bacteria</taxon>
        <taxon>Pseudomonadati</taxon>
        <taxon>Pseudomonadota</taxon>
        <taxon>Alphaproteobacteria</taxon>
        <taxon>Hyphomicrobiales</taxon>
        <taxon>Nitrobacteraceae</taxon>
        <taxon>Bradyrhizobium</taxon>
    </lineage>
</organism>
<dbReference type="AlphaFoldDB" id="A0AAE5WW40"/>
<dbReference type="EMBL" id="CP030053">
    <property type="protein sequence ID" value="QAU44075.1"/>
    <property type="molecule type" value="Genomic_DNA"/>
</dbReference>
<gene>
    <name evidence="1" type="ORF">XH91_01020</name>
</gene>
<sequence length="132" mass="14805">MTDRPASWRMPTPKQMDKMAALVGRNAPQKPGLGPDADLPAEYWQALLDDPRADARSNSSGAALRMNQIRQHVLRVGCRRCGRTVEIQKVDAARLYGSDAIWRDVGQRLLDNTCAQRTGRHEEDGCWPSYDV</sequence>
<reference evidence="1 2" key="1">
    <citation type="submission" date="2018-06" db="EMBL/GenBank/DDBJ databases">
        <title>Comparative genomics of rhizobia nodulating Arachis hypogaea in China.</title>
        <authorList>
            <person name="Li Y."/>
        </authorList>
    </citation>
    <scope>NUCLEOTIDE SEQUENCE [LARGE SCALE GENOMIC DNA]</scope>
    <source>
        <strain evidence="1 2">CCBAU 51670</strain>
    </source>
</reference>